<dbReference type="CDD" id="cd06222">
    <property type="entry name" value="RNase_H_like"/>
    <property type="match status" value="1"/>
</dbReference>
<organism evidence="2 3">
    <name type="scientific">Malus domestica</name>
    <name type="common">Apple</name>
    <name type="synonym">Pyrus malus</name>
    <dbReference type="NCBI Taxonomy" id="3750"/>
    <lineage>
        <taxon>Eukaryota</taxon>
        <taxon>Viridiplantae</taxon>
        <taxon>Streptophyta</taxon>
        <taxon>Embryophyta</taxon>
        <taxon>Tracheophyta</taxon>
        <taxon>Spermatophyta</taxon>
        <taxon>Magnoliopsida</taxon>
        <taxon>eudicotyledons</taxon>
        <taxon>Gunneridae</taxon>
        <taxon>Pentapetalae</taxon>
        <taxon>rosids</taxon>
        <taxon>fabids</taxon>
        <taxon>Rosales</taxon>
        <taxon>Rosaceae</taxon>
        <taxon>Amygdaloideae</taxon>
        <taxon>Maleae</taxon>
        <taxon>Malus</taxon>
    </lineage>
</organism>
<dbReference type="InterPro" id="IPR002156">
    <property type="entry name" value="RNaseH_domain"/>
</dbReference>
<protein>
    <recommendedName>
        <fullName evidence="1">RNase H type-1 domain-containing protein</fullName>
    </recommendedName>
</protein>
<sequence length="135" mass="14923">MEEAFIWYVEGDLRRGLECEDNAGRLWMGYEELCRYTEDGGRAGGCFFNNAAVVEAAAVRAALIFCWEQGCSKVEIESDAQSLVKMINGEVSTDATFDCNLFLTPQLEEVKFLFVPRSGNMAAHAVASRTPSACF</sequence>
<accession>A0A498JM46</accession>
<dbReference type="Pfam" id="PF13456">
    <property type="entry name" value="RVT_3"/>
    <property type="match status" value="1"/>
</dbReference>
<dbReference type="AlphaFoldDB" id="A0A498JM46"/>
<dbReference type="InterPro" id="IPR052929">
    <property type="entry name" value="RNase_H-like_EbsB-rel"/>
</dbReference>
<dbReference type="Proteomes" id="UP000290289">
    <property type="component" value="Chromosome 6"/>
</dbReference>
<dbReference type="PANTHER" id="PTHR47074:SF11">
    <property type="entry name" value="REVERSE TRANSCRIPTASE-LIKE PROTEIN"/>
    <property type="match status" value="1"/>
</dbReference>
<comment type="caution">
    <text evidence="2">The sequence shown here is derived from an EMBL/GenBank/DDBJ whole genome shotgun (WGS) entry which is preliminary data.</text>
</comment>
<dbReference type="PANTHER" id="PTHR47074">
    <property type="entry name" value="BNAC02G40300D PROTEIN"/>
    <property type="match status" value="1"/>
</dbReference>
<feature type="domain" description="RNase H type-1" evidence="1">
    <location>
        <begin position="49"/>
        <end position="129"/>
    </location>
</feature>
<evidence type="ECO:0000259" key="1">
    <source>
        <dbReference type="Pfam" id="PF13456"/>
    </source>
</evidence>
<gene>
    <name evidence="2" type="ORF">DVH24_009124</name>
</gene>
<dbReference type="GO" id="GO:0004523">
    <property type="term" value="F:RNA-DNA hybrid ribonuclease activity"/>
    <property type="evidence" value="ECO:0007669"/>
    <property type="project" value="InterPro"/>
</dbReference>
<dbReference type="EMBL" id="RDQH01000332">
    <property type="protein sequence ID" value="RXH96620.1"/>
    <property type="molecule type" value="Genomic_DNA"/>
</dbReference>
<dbReference type="InterPro" id="IPR036397">
    <property type="entry name" value="RNaseH_sf"/>
</dbReference>
<evidence type="ECO:0000313" key="2">
    <source>
        <dbReference type="EMBL" id="RXH96620.1"/>
    </source>
</evidence>
<reference evidence="2 3" key="1">
    <citation type="submission" date="2018-10" db="EMBL/GenBank/DDBJ databases">
        <title>A high-quality apple genome assembly.</title>
        <authorList>
            <person name="Hu J."/>
        </authorList>
    </citation>
    <scope>NUCLEOTIDE SEQUENCE [LARGE SCALE GENOMIC DNA]</scope>
    <source>
        <strain evidence="3">cv. HFTH1</strain>
        <tissue evidence="2">Young leaf</tissue>
    </source>
</reference>
<evidence type="ECO:0000313" key="3">
    <source>
        <dbReference type="Proteomes" id="UP000290289"/>
    </source>
</evidence>
<dbReference type="InterPro" id="IPR012337">
    <property type="entry name" value="RNaseH-like_sf"/>
</dbReference>
<dbReference type="SUPFAM" id="SSF53098">
    <property type="entry name" value="Ribonuclease H-like"/>
    <property type="match status" value="1"/>
</dbReference>
<dbReference type="Gene3D" id="3.30.420.10">
    <property type="entry name" value="Ribonuclease H-like superfamily/Ribonuclease H"/>
    <property type="match status" value="1"/>
</dbReference>
<dbReference type="InterPro" id="IPR044730">
    <property type="entry name" value="RNase_H-like_dom_plant"/>
</dbReference>
<name>A0A498JM46_MALDO</name>
<dbReference type="SMR" id="A0A498JM46"/>
<keyword evidence="3" id="KW-1185">Reference proteome</keyword>
<proteinExistence type="predicted"/>
<dbReference type="GO" id="GO:0003676">
    <property type="term" value="F:nucleic acid binding"/>
    <property type="evidence" value="ECO:0007669"/>
    <property type="project" value="InterPro"/>
</dbReference>